<name>A0A6G1JLJ5_9PLEO</name>
<evidence type="ECO:0000313" key="1">
    <source>
        <dbReference type="EMBL" id="KAF2691029.1"/>
    </source>
</evidence>
<protein>
    <submittedName>
        <fullName evidence="1">Uncharacterized protein</fullName>
    </submittedName>
</protein>
<dbReference type="Proteomes" id="UP000799291">
    <property type="component" value="Unassembled WGS sequence"/>
</dbReference>
<reference evidence="1" key="1">
    <citation type="journal article" date="2020" name="Stud. Mycol.">
        <title>101 Dothideomycetes genomes: a test case for predicting lifestyles and emergence of pathogens.</title>
        <authorList>
            <person name="Haridas S."/>
            <person name="Albert R."/>
            <person name="Binder M."/>
            <person name="Bloem J."/>
            <person name="Labutti K."/>
            <person name="Salamov A."/>
            <person name="Andreopoulos B."/>
            <person name="Baker S."/>
            <person name="Barry K."/>
            <person name="Bills G."/>
            <person name="Bluhm B."/>
            <person name="Cannon C."/>
            <person name="Castanera R."/>
            <person name="Culley D."/>
            <person name="Daum C."/>
            <person name="Ezra D."/>
            <person name="Gonzalez J."/>
            <person name="Henrissat B."/>
            <person name="Kuo A."/>
            <person name="Liang C."/>
            <person name="Lipzen A."/>
            <person name="Lutzoni F."/>
            <person name="Magnuson J."/>
            <person name="Mondo S."/>
            <person name="Nolan M."/>
            <person name="Ohm R."/>
            <person name="Pangilinan J."/>
            <person name="Park H.-J."/>
            <person name="Ramirez L."/>
            <person name="Alfaro M."/>
            <person name="Sun H."/>
            <person name="Tritt A."/>
            <person name="Yoshinaga Y."/>
            <person name="Zwiers L.-H."/>
            <person name="Turgeon B."/>
            <person name="Goodwin S."/>
            <person name="Spatafora J."/>
            <person name="Crous P."/>
            <person name="Grigoriev I."/>
        </authorList>
    </citation>
    <scope>NUCLEOTIDE SEQUENCE</scope>
    <source>
        <strain evidence="1">CBS 122367</strain>
    </source>
</reference>
<keyword evidence="2" id="KW-1185">Reference proteome</keyword>
<sequence>MRFLTLMFSHRTNSLSSGSFRRASRFANAARADTALSQSIKRYIPFSRSSPDSTFVCHSPVFPGAPSLYDDILIFTLCERLCRFDLTTKSDLMSLSSRSCCPKWTAHTYFQYHGRPKFPSTVSSSLVFFRNANLFVPDLFPRIVGVLASVSICNIFTLKLPSRVHPYKRDFRCSVENPAPVRERPARSRGQRHAKGGQARFRPWLSPFCESSCMYLSIFFFLCPICFSEDGIAVVEGSVGVCRG</sequence>
<evidence type="ECO:0000313" key="2">
    <source>
        <dbReference type="Proteomes" id="UP000799291"/>
    </source>
</evidence>
<dbReference type="AlphaFoldDB" id="A0A6G1JLJ5"/>
<dbReference type="EMBL" id="MU005570">
    <property type="protein sequence ID" value="KAF2691029.1"/>
    <property type="molecule type" value="Genomic_DNA"/>
</dbReference>
<organism evidence="1 2">
    <name type="scientific">Lentithecium fluviatile CBS 122367</name>
    <dbReference type="NCBI Taxonomy" id="1168545"/>
    <lineage>
        <taxon>Eukaryota</taxon>
        <taxon>Fungi</taxon>
        <taxon>Dikarya</taxon>
        <taxon>Ascomycota</taxon>
        <taxon>Pezizomycotina</taxon>
        <taxon>Dothideomycetes</taxon>
        <taxon>Pleosporomycetidae</taxon>
        <taxon>Pleosporales</taxon>
        <taxon>Massarineae</taxon>
        <taxon>Lentitheciaceae</taxon>
        <taxon>Lentithecium</taxon>
    </lineage>
</organism>
<proteinExistence type="predicted"/>
<gene>
    <name evidence="1" type="ORF">K458DRAFT_398964</name>
</gene>
<accession>A0A6G1JLJ5</accession>